<keyword evidence="1" id="KW-0812">Transmembrane</keyword>
<reference evidence="2 3" key="1">
    <citation type="submission" date="2020-07" db="EMBL/GenBank/DDBJ databases">
        <title>Genomic Encyclopedia of Type Strains, Phase IV (KMG-V): Genome sequencing to study the core and pangenomes of soil and plant-associated prokaryotes.</title>
        <authorList>
            <person name="Whitman W."/>
        </authorList>
    </citation>
    <scope>NUCLEOTIDE SEQUENCE [LARGE SCALE GENOMIC DNA]</scope>
    <source>
        <strain evidence="2 3">RH2WT43</strain>
    </source>
</reference>
<dbReference type="Proteomes" id="UP000550401">
    <property type="component" value="Unassembled WGS sequence"/>
</dbReference>
<feature type="transmembrane region" description="Helical" evidence="1">
    <location>
        <begin position="92"/>
        <end position="110"/>
    </location>
</feature>
<keyword evidence="3" id="KW-1185">Reference proteome</keyword>
<sequence>MRTLLGMLLGVGLFLSQTATHALVRTLAGIAAVGCAAAIIVLARRSPTPRPTVSDERPALFRLARSLWLGGGGLVFLVAGELVGTSELQGPLRGFGLFLVAAAALTYFFGRGTGGTDLDV</sequence>
<feature type="transmembrane region" description="Helical" evidence="1">
    <location>
        <begin position="28"/>
        <end position="46"/>
    </location>
</feature>
<accession>A0A839F915</accession>
<proteinExistence type="predicted"/>
<protein>
    <submittedName>
        <fullName evidence="2">Uncharacterized protein</fullName>
    </submittedName>
</protein>
<keyword evidence="1" id="KW-0472">Membrane</keyword>
<evidence type="ECO:0000313" key="2">
    <source>
        <dbReference type="EMBL" id="MBA8889560.1"/>
    </source>
</evidence>
<dbReference type="EMBL" id="JACGXL010000007">
    <property type="protein sequence ID" value="MBA8889560.1"/>
    <property type="molecule type" value="Genomic_DNA"/>
</dbReference>
<dbReference type="RefSeq" id="WP_220484540.1">
    <property type="nucleotide sequence ID" value="NZ_JACGXL010000007.1"/>
</dbReference>
<dbReference type="AlphaFoldDB" id="A0A839F915"/>
<evidence type="ECO:0000256" key="1">
    <source>
        <dbReference type="SAM" id="Phobius"/>
    </source>
</evidence>
<organism evidence="2 3">
    <name type="scientific">Dokdonella fugitiva</name>
    <dbReference type="NCBI Taxonomy" id="328517"/>
    <lineage>
        <taxon>Bacteria</taxon>
        <taxon>Pseudomonadati</taxon>
        <taxon>Pseudomonadota</taxon>
        <taxon>Gammaproteobacteria</taxon>
        <taxon>Lysobacterales</taxon>
        <taxon>Rhodanobacteraceae</taxon>
        <taxon>Dokdonella</taxon>
    </lineage>
</organism>
<evidence type="ECO:0000313" key="3">
    <source>
        <dbReference type="Proteomes" id="UP000550401"/>
    </source>
</evidence>
<name>A0A839F915_9GAMM</name>
<comment type="caution">
    <text evidence="2">The sequence shown here is derived from an EMBL/GenBank/DDBJ whole genome shotgun (WGS) entry which is preliminary data.</text>
</comment>
<feature type="transmembrane region" description="Helical" evidence="1">
    <location>
        <begin position="67"/>
        <end position="86"/>
    </location>
</feature>
<keyword evidence="1" id="KW-1133">Transmembrane helix</keyword>
<gene>
    <name evidence="2" type="ORF">FHW12_003806</name>
</gene>